<reference evidence="1 2" key="1">
    <citation type="submission" date="2019-02" db="EMBL/GenBank/DDBJ databases">
        <title>Deep-cultivation of Planctomycetes and their phenomic and genomic characterization uncovers novel biology.</title>
        <authorList>
            <person name="Wiegand S."/>
            <person name="Jogler M."/>
            <person name="Boedeker C."/>
            <person name="Pinto D."/>
            <person name="Vollmers J."/>
            <person name="Rivas-Marin E."/>
            <person name="Kohn T."/>
            <person name="Peeters S.H."/>
            <person name="Heuer A."/>
            <person name="Rast P."/>
            <person name="Oberbeckmann S."/>
            <person name="Bunk B."/>
            <person name="Jeske O."/>
            <person name="Meyerdierks A."/>
            <person name="Storesund J.E."/>
            <person name="Kallscheuer N."/>
            <person name="Luecker S."/>
            <person name="Lage O.M."/>
            <person name="Pohl T."/>
            <person name="Merkel B.J."/>
            <person name="Hornburger P."/>
            <person name="Mueller R.-W."/>
            <person name="Bruemmer F."/>
            <person name="Labrenz M."/>
            <person name="Spormann A.M."/>
            <person name="Op Den Camp H."/>
            <person name="Overmann J."/>
            <person name="Amann R."/>
            <person name="Jetten M.S.M."/>
            <person name="Mascher T."/>
            <person name="Medema M.H."/>
            <person name="Devos D.P."/>
            <person name="Kaster A.-K."/>
            <person name="Ovreas L."/>
            <person name="Rohde M."/>
            <person name="Galperin M.Y."/>
            <person name="Jogler C."/>
        </authorList>
    </citation>
    <scope>NUCLEOTIDE SEQUENCE [LARGE SCALE GENOMIC DNA]</scope>
    <source>
        <strain evidence="1 2">Enr8</strain>
    </source>
</reference>
<name>A0A5C5VKL0_9BACT</name>
<protein>
    <submittedName>
        <fullName evidence="1">Uncharacterized protein</fullName>
    </submittedName>
</protein>
<evidence type="ECO:0000313" key="2">
    <source>
        <dbReference type="Proteomes" id="UP000318878"/>
    </source>
</evidence>
<dbReference type="AlphaFoldDB" id="A0A5C5VKL0"/>
<comment type="caution">
    <text evidence="1">The sequence shown here is derived from an EMBL/GenBank/DDBJ whole genome shotgun (WGS) entry which is preliminary data.</text>
</comment>
<sequence>MASDGNTSGENPNFTTIGDIVNFLIGPTDESKKYSLLLEWPPDAFAVSMRLLQNSGAYLLAAHDWPFEQPAIAQGSGGRGAKQNVQWEKWVREIAIDWLKTYQKDPDNGILGSFNIRKNRKQLSPLKQMTDELYLFNTWRLSRLYRPLLESLSGSDDEYGIIESYFPSIKSEESGNASFVRDTFLMVREFFKPEKNLKLLRDETVAFQQTAGNDERALHGDDFETAKKAMIRFSSALSKHARATDIGAGWKNLFKNLRNPKVDSHFLCIKTLRLFEWAVGFYLTRILLTLAAIADEACQDLGLNIPEAQKNNGEAGDQSRLNFYWDVEEWLFARSQEELPSTLCKNIRSKRGMVVPKFNTPKSGMTIRSLSHNLALLRPGEVHPLLTCDTARSQMAGETDFNLSLLLVPWPDRVLPVNFEPVPEDAQFPTSFRRPNLRHFEYRPQIFTVDHFHRLTRMMAACREQCGSIDGIVFPEMAIDVSQDYELMHEIIAPHSDDRPRFVIRGLVNGTSGGFSENLARLTLIKDYQFVWAMDEVDQHKHHRWVLSRSQVAQYGLGRMLDMNHEWEENTLIPRRRINFIRLAQGITIAVLICEDLAQSDPIGDVIRAVGPHLLICLLADGPQIASRWAARYALGFADDPGCSVLTFTSLGMANLSQPINGEKRRDRAIALWRSPKDGTREVELPVDASGTLLSLSILNDPGQYDAFGRSRRESTIFNSGGKTLALSGIHHVRI</sequence>
<dbReference type="EMBL" id="SJPF01000001">
    <property type="protein sequence ID" value="TWT38571.1"/>
    <property type="molecule type" value="Genomic_DNA"/>
</dbReference>
<keyword evidence="2" id="KW-1185">Reference proteome</keyword>
<gene>
    <name evidence="1" type="ORF">Enr8_02640</name>
</gene>
<evidence type="ECO:0000313" key="1">
    <source>
        <dbReference type="EMBL" id="TWT38571.1"/>
    </source>
</evidence>
<dbReference type="Proteomes" id="UP000318878">
    <property type="component" value="Unassembled WGS sequence"/>
</dbReference>
<dbReference type="OrthoDB" id="1489148at2"/>
<accession>A0A5C5VKL0</accession>
<proteinExistence type="predicted"/>
<organism evidence="1 2">
    <name type="scientific">Blastopirellula retiformator</name>
    <dbReference type="NCBI Taxonomy" id="2527970"/>
    <lineage>
        <taxon>Bacteria</taxon>
        <taxon>Pseudomonadati</taxon>
        <taxon>Planctomycetota</taxon>
        <taxon>Planctomycetia</taxon>
        <taxon>Pirellulales</taxon>
        <taxon>Pirellulaceae</taxon>
        <taxon>Blastopirellula</taxon>
    </lineage>
</organism>
<dbReference type="RefSeq" id="WP_146428811.1">
    <property type="nucleotide sequence ID" value="NZ_SJPF01000001.1"/>
</dbReference>